<sequence length="81" mass="9041">MPSTVTVTLDDDLLALAQELVDRGWFGSVEEVLLGGLRRLEREAEELCALHDTLMEEGEEDEDEALDAMMAPAPRRQRDAV</sequence>
<evidence type="ECO:0000313" key="4">
    <source>
        <dbReference type="Proteomes" id="UP000186143"/>
    </source>
</evidence>
<evidence type="ECO:0000256" key="1">
    <source>
        <dbReference type="SAM" id="MobiDB-lite"/>
    </source>
</evidence>
<evidence type="ECO:0008006" key="6">
    <source>
        <dbReference type="Google" id="ProtNLM"/>
    </source>
</evidence>
<reference evidence="3 5" key="3">
    <citation type="journal article" date="2017" name="Antonie Van Leeuwenhoek">
        <title>Rhizobium rhizosphaerae sp. nov., a novel species isolated from rice rhizosphere.</title>
        <authorList>
            <person name="Zhao J.J."/>
            <person name="Zhang J."/>
            <person name="Zhang R.J."/>
            <person name="Zhang C.W."/>
            <person name="Yin H.Q."/>
            <person name="Zhang X.X."/>
        </authorList>
    </citation>
    <scope>NUCLEOTIDE SEQUENCE [LARGE SCALE GENOMIC DNA]</scope>
    <source>
        <strain evidence="3 5">RD15</strain>
    </source>
</reference>
<protein>
    <recommendedName>
        <fullName evidence="6">Type II toxin-antitoxin system ParD family antitoxin</fullName>
    </recommendedName>
</protein>
<feature type="region of interest" description="Disordered" evidence="1">
    <location>
        <begin position="56"/>
        <end position="81"/>
    </location>
</feature>
<name>A0A1Q9ALC7_9HYPH</name>
<evidence type="ECO:0000313" key="5">
    <source>
        <dbReference type="Proteomes" id="UP000192652"/>
    </source>
</evidence>
<dbReference type="AlphaFoldDB" id="A0A1Q9ALC7"/>
<dbReference type="InterPro" id="IPR022789">
    <property type="entry name" value="ParD"/>
</dbReference>
<keyword evidence="5" id="KW-1185">Reference proteome</keyword>
<dbReference type="Proteomes" id="UP000192652">
    <property type="component" value="Unassembled WGS sequence"/>
</dbReference>
<feature type="compositionally biased region" description="Acidic residues" evidence="1">
    <location>
        <begin position="56"/>
        <end position="66"/>
    </location>
</feature>
<dbReference type="Proteomes" id="UP000186143">
    <property type="component" value="Unassembled WGS sequence"/>
</dbReference>
<dbReference type="STRING" id="1672749.BJF92_19955"/>
<reference evidence="2 4" key="1">
    <citation type="submission" date="2016-09" db="EMBL/GenBank/DDBJ databases">
        <title>Rhizobium sp. nov., a novel species isolated from the rice rhizosphere.</title>
        <authorList>
            <person name="Zhao J."/>
            <person name="Zhang X."/>
        </authorList>
    </citation>
    <scope>NUCLEOTIDE SEQUENCE [LARGE SCALE GENOMIC DNA]</scope>
    <source>
        <strain evidence="2 4">MH17</strain>
    </source>
</reference>
<organism evidence="2 4">
    <name type="scientific">Xaviernesmea rhizosphaerae</name>
    <dbReference type="NCBI Taxonomy" id="1672749"/>
    <lineage>
        <taxon>Bacteria</taxon>
        <taxon>Pseudomonadati</taxon>
        <taxon>Pseudomonadota</taxon>
        <taxon>Alphaproteobacteria</taxon>
        <taxon>Hyphomicrobiales</taxon>
        <taxon>Rhizobiaceae</taxon>
        <taxon>Rhizobium/Agrobacterium group</taxon>
        <taxon>Xaviernesmea</taxon>
    </lineage>
</organism>
<evidence type="ECO:0000313" key="2">
    <source>
        <dbReference type="EMBL" id="OLP56086.1"/>
    </source>
</evidence>
<dbReference type="EMBL" id="MKIO01000024">
    <property type="protein sequence ID" value="OLP56086.1"/>
    <property type="molecule type" value="Genomic_DNA"/>
</dbReference>
<dbReference type="EMBL" id="MSPX01000005">
    <property type="protein sequence ID" value="OQP86883.1"/>
    <property type="molecule type" value="Genomic_DNA"/>
</dbReference>
<dbReference type="Gene3D" id="6.10.10.120">
    <property type="entry name" value="Antitoxin ParD1-like"/>
    <property type="match status" value="1"/>
</dbReference>
<comment type="caution">
    <text evidence="2">The sequence shown here is derived from an EMBL/GenBank/DDBJ whole genome shotgun (WGS) entry which is preliminary data.</text>
</comment>
<dbReference type="Pfam" id="PF03693">
    <property type="entry name" value="ParD_antitoxin"/>
    <property type="match status" value="1"/>
</dbReference>
<reference evidence="3" key="2">
    <citation type="submission" date="2016-12" db="EMBL/GenBank/DDBJ databases">
        <authorList>
            <person name="Zhang X."/>
            <person name="Zhao J."/>
        </authorList>
    </citation>
    <scope>NUCLEOTIDE SEQUENCE</scope>
    <source>
        <strain evidence="3">RD15</strain>
    </source>
</reference>
<proteinExistence type="predicted"/>
<dbReference type="InterPro" id="IPR038296">
    <property type="entry name" value="ParD_sf"/>
</dbReference>
<dbReference type="RefSeq" id="WP_075634165.1">
    <property type="nucleotide sequence ID" value="NZ_MKIO01000024.1"/>
</dbReference>
<evidence type="ECO:0000313" key="3">
    <source>
        <dbReference type="EMBL" id="OQP86883.1"/>
    </source>
</evidence>
<accession>A0A1Q9ALC7</accession>
<gene>
    <name evidence="2" type="ORF">BJF92_19955</name>
    <name evidence="3" type="ORF">BTR14_08060</name>
</gene>